<dbReference type="RefSeq" id="WP_346034056.1">
    <property type="nucleotide sequence ID" value="NZ_BAABHV010000025.1"/>
</dbReference>
<evidence type="ECO:0000313" key="3">
    <source>
        <dbReference type="Proteomes" id="UP001500518"/>
    </source>
</evidence>
<dbReference type="Pfam" id="PF21752">
    <property type="entry name" value="DACNG"/>
    <property type="match status" value="1"/>
</dbReference>
<proteinExistence type="predicted"/>
<dbReference type="PROSITE" id="PS51794">
    <property type="entry name" value="DAC"/>
    <property type="match status" value="1"/>
</dbReference>
<protein>
    <submittedName>
        <fullName evidence="2">Diadenylate cyclase</fullName>
    </submittedName>
</protein>
<dbReference type="InterPro" id="IPR036888">
    <property type="entry name" value="DNA_integrity_DisA_N_sf"/>
</dbReference>
<dbReference type="Proteomes" id="UP001500518">
    <property type="component" value="Unassembled WGS sequence"/>
</dbReference>
<dbReference type="SUPFAM" id="SSF143597">
    <property type="entry name" value="YojJ-like"/>
    <property type="match status" value="1"/>
</dbReference>
<dbReference type="InterPro" id="IPR048555">
    <property type="entry name" value="DACNH"/>
</dbReference>
<organism evidence="2 3">
    <name type="scientific">Erythrobacter westpacificensis</name>
    <dbReference type="NCBI Taxonomy" id="1055231"/>
    <lineage>
        <taxon>Bacteria</taxon>
        <taxon>Pseudomonadati</taxon>
        <taxon>Pseudomonadota</taxon>
        <taxon>Alphaproteobacteria</taxon>
        <taxon>Sphingomonadales</taxon>
        <taxon>Erythrobacteraceae</taxon>
        <taxon>Erythrobacter/Porphyrobacter group</taxon>
        <taxon>Erythrobacter</taxon>
    </lineage>
</organism>
<comment type="caution">
    <text evidence="2">The sequence shown here is derived from an EMBL/GenBank/DDBJ whole genome shotgun (WGS) entry which is preliminary data.</text>
</comment>
<dbReference type="InterPro" id="IPR003390">
    <property type="entry name" value="DNA_integrity_scan_DisA_N"/>
</dbReference>
<dbReference type="Pfam" id="PF21750">
    <property type="entry name" value="DACNH"/>
    <property type="match status" value="1"/>
</dbReference>
<sequence>MKTIDQFMWGYQEHFRIHYEILTQNVFEAIGFEGKPKVFLVGLAMSDREVRHEACVEPETGFPDQDFFSSLPKRVTEGVPKHPSQQMFYGDEVTNREKPENIRRQVITEEVLNLLASEDERSGLRSFASLAAPVDNHYVVTVIQVPKGNLDVHPLIPFRWMQENAETNLLMECVRKILGQAQYETYRSWPEPGRTLGSEMQLETHEIAVRAAKSLMRVPFIAGDMMNSGLFEPLEQVTQLMYEGQVSKGRIVLAAADDPNVDYVLRFSNPVSLQQTRWLRKLLQMATRETALISGYGKVYGLGSTSDISTEPYAIDVVDRHQWDFRRGSTIYMNMRAGRPTLPKEPISSERLKENMTRIFENISDASVARAKNVMDILFQLGRGSMIVFADDAAKEAGRLQSQGTKIEPTALNKELLERATSIDGTIIADPDGVCHAVGIILDGSANAECTPERGSRYNSAVRYVGDGSQGRMAMVLSEDGTLDIVPLLRKQIYREEIERAVIELEVADLDTYHKARNYLEKHRFYVLEDQCERINKALDRIENERTEVGRIVWHTKRFTPNPNMSEDYFKQSKKGRE</sequence>
<gene>
    <name evidence="2" type="ORF">GCM10023208_32600</name>
</gene>
<reference evidence="3" key="1">
    <citation type="journal article" date="2019" name="Int. J. Syst. Evol. Microbiol.">
        <title>The Global Catalogue of Microorganisms (GCM) 10K type strain sequencing project: providing services to taxonomists for standard genome sequencing and annotation.</title>
        <authorList>
            <consortium name="The Broad Institute Genomics Platform"/>
            <consortium name="The Broad Institute Genome Sequencing Center for Infectious Disease"/>
            <person name="Wu L."/>
            <person name="Ma J."/>
        </authorList>
    </citation>
    <scope>NUCLEOTIDE SEQUENCE [LARGE SCALE GENOMIC DNA]</scope>
    <source>
        <strain evidence="3">JCM 18014</strain>
    </source>
</reference>
<dbReference type="InterPro" id="IPR048554">
    <property type="entry name" value="DACNG"/>
</dbReference>
<dbReference type="EMBL" id="BAABHV010000025">
    <property type="protein sequence ID" value="GAA5062390.1"/>
    <property type="molecule type" value="Genomic_DNA"/>
</dbReference>
<evidence type="ECO:0000313" key="2">
    <source>
        <dbReference type="EMBL" id="GAA5062390.1"/>
    </source>
</evidence>
<accession>A0ABP9KRL7</accession>
<feature type="domain" description="DAC" evidence="1">
    <location>
        <begin position="353"/>
        <end position="500"/>
    </location>
</feature>
<keyword evidence="3" id="KW-1185">Reference proteome</keyword>
<evidence type="ECO:0000259" key="1">
    <source>
        <dbReference type="PROSITE" id="PS51794"/>
    </source>
</evidence>
<name>A0ABP9KRL7_9SPHN</name>